<gene>
    <name evidence="2" type="ORF">DVK44_28920</name>
</gene>
<sequence>MRGEKLLSNSGWISSGRLVRSIARRRSALIAELCGYFGNAASGRARRSEPSRGWTTASYPSQTPTAVRSSA</sequence>
<reference evidence="3" key="1">
    <citation type="submission" date="2018-07" db="EMBL/GenBank/DDBJ databases">
        <authorList>
            <person name="Zhao J."/>
        </authorList>
    </citation>
    <scope>NUCLEOTIDE SEQUENCE [LARGE SCALE GENOMIC DNA]</scope>
    <source>
        <strain evidence="3">GSSD-12</strain>
    </source>
</reference>
<evidence type="ECO:0000313" key="3">
    <source>
        <dbReference type="Proteomes" id="UP000253868"/>
    </source>
</evidence>
<proteinExistence type="predicted"/>
<evidence type="ECO:0000256" key="1">
    <source>
        <dbReference type="SAM" id="MobiDB-lite"/>
    </source>
</evidence>
<keyword evidence="3" id="KW-1185">Reference proteome</keyword>
<dbReference type="EMBL" id="CP031194">
    <property type="protein sequence ID" value="AXG81036.1"/>
    <property type="molecule type" value="Genomic_DNA"/>
</dbReference>
<feature type="compositionally biased region" description="Polar residues" evidence="1">
    <location>
        <begin position="53"/>
        <end position="71"/>
    </location>
</feature>
<evidence type="ECO:0000313" key="2">
    <source>
        <dbReference type="EMBL" id="AXG81036.1"/>
    </source>
</evidence>
<protein>
    <submittedName>
        <fullName evidence="2">Uncharacterized protein</fullName>
    </submittedName>
</protein>
<dbReference type="KEGG" id="spad:DVK44_28920"/>
<dbReference type="AlphaFoldDB" id="A0A345HWG2"/>
<feature type="region of interest" description="Disordered" evidence="1">
    <location>
        <begin position="42"/>
        <end position="71"/>
    </location>
</feature>
<name>A0A345HWG2_9ACTN</name>
<dbReference type="Proteomes" id="UP000253868">
    <property type="component" value="Chromosome"/>
</dbReference>
<accession>A0A345HWG2</accession>
<organism evidence="2 3">
    <name type="scientific">Streptomyces paludis</name>
    <dbReference type="NCBI Taxonomy" id="2282738"/>
    <lineage>
        <taxon>Bacteria</taxon>
        <taxon>Bacillati</taxon>
        <taxon>Actinomycetota</taxon>
        <taxon>Actinomycetes</taxon>
        <taxon>Kitasatosporales</taxon>
        <taxon>Streptomycetaceae</taxon>
        <taxon>Streptomyces</taxon>
    </lineage>
</organism>